<name>A0A451G4P4_9GAMM</name>
<dbReference type="PANTHER" id="PTHR33121:SF79">
    <property type="entry name" value="CYCLIC DI-GMP PHOSPHODIESTERASE PDED-RELATED"/>
    <property type="match status" value="1"/>
</dbReference>
<keyword evidence="1" id="KW-0812">Transmembrane</keyword>
<dbReference type="InterPro" id="IPR042461">
    <property type="entry name" value="LapD_MoxY_peri_C"/>
</dbReference>
<proteinExistence type="predicted"/>
<feature type="domain" description="GGDEF" evidence="4">
    <location>
        <begin position="266"/>
        <end position="401"/>
    </location>
</feature>
<organism evidence="5 6">
    <name type="scientific">Hydrogenovibrio thermophilus</name>
    <dbReference type="NCBI Taxonomy" id="265883"/>
    <lineage>
        <taxon>Bacteria</taxon>
        <taxon>Pseudomonadati</taxon>
        <taxon>Pseudomonadota</taxon>
        <taxon>Gammaproteobacteria</taxon>
        <taxon>Thiotrichales</taxon>
        <taxon>Piscirickettsiaceae</taxon>
        <taxon>Hydrogenovibrio</taxon>
    </lineage>
</organism>
<feature type="domain" description="HAMP" evidence="3">
    <location>
        <begin position="172"/>
        <end position="224"/>
    </location>
</feature>
<dbReference type="Gene3D" id="6.20.270.20">
    <property type="entry name" value="LapD/MoxY periplasmic domain"/>
    <property type="match status" value="1"/>
</dbReference>
<dbReference type="InterPro" id="IPR003660">
    <property type="entry name" value="HAMP_dom"/>
</dbReference>
<dbReference type="InterPro" id="IPR032244">
    <property type="entry name" value="LapD_MoxY_N"/>
</dbReference>
<dbReference type="Proteomes" id="UP000285478">
    <property type="component" value="Chromosome"/>
</dbReference>
<evidence type="ECO:0000313" key="6">
    <source>
        <dbReference type="Proteomes" id="UP000285478"/>
    </source>
</evidence>
<dbReference type="Gene3D" id="3.30.110.200">
    <property type="match status" value="1"/>
</dbReference>
<dbReference type="Gene3D" id="3.30.70.270">
    <property type="match status" value="1"/>
</dbReference>
<keyword evidence="1" id="KW-0472">Membrane</keyword>
<dbReference type="Gene3D" id="6.10.340.10">
    <property type="match status" value="1"/>
</dbReference>
<dbReference type="InterPro" id="IPR050706">
    <property type="entry name" value="Cyclic-di-GMP_PDE-like"/>
</dbReference>
<dbReference type="RefSeq" id="WP_128384254.1">
    <property type="nucleotide sequence ID" value="NZ_CP035033.1"/>
</dbReference>
<keyword evidence="6" id="KW-1185">Reference proteome</keyword>
<evidence type="ECO:0000259" key="4">
    <source>
        <dbReference type="PROSITE" id="PS50887"/>
    </source>
</evidence>
<dbReference type="CDD" id="cd01948">
    <property type="entry name" value="EAL"/>
    <property type="match status" value="1"/>
</dbReference>
<dbReference type="SMART" id="SM00267">
    <property type="entry name" value="GGDEF"/>
    <property type="match status" value="1"/>
</dbReference>
<evidence type="ECO:0000259" key="3">
    <source>
        <dbReference type="PROSITE" id="PS50885"/>
    </source>
</evidence>
<dbReference type="InterPro" id="IPR029787">
    <property type="entry name" value="Nucleotide_cyclase"/>
</dbReference>
<dbReference type="SMART" id="SM00052">
    <property type="entry name" value="EAL"/>
    <property type="match status" value="1"/>
</dbReference>
<dbReference type="Pfam" id="PF00990">
    <property type="entry name" value="GGDEF"/>
    <property type="match status" value="1"/>
</dbReference>
<reference evidence="5 6" key="1">
    <citation type="journal article" date="2018" name="Environ. Microbiol.">
        <title>Genomes of ubiquitous marine and hypersaline Hydrogenovibrio, Thiomicrorhabdus and Thiomicrospira spp. encode a diversity of mechanisms to sustain chemolithoautotrophy in heterogeneous environments.</title>
        <authorList>
            <person name="Scott K.M."/>
            <person name="Williams J."/>
            <person name="Porter C.M.B."/>
            <person name="Russel S."/>
            <person name="Harmer T.L."/>
            <person name="Paul J.H."/>
            <person name="Antonen K.M."/>
            <person name="Bridges M.K."/>
            <person name="Camper G.J."/>
            <person name="Campla C.K."/>
            <person name="Casella L.G."/>
            <person name="Chase E."/>
            <person name="Conrad J.W."/>
            <person name="Cruz M.C."/>
            <person name="Dunlap D.S."/>
            <person name="Duran L."/>
            <person name="Fahsbender E.M."/>
            <person name="Goldsmith D.B."/>
            <person name="Keeley R.F."/>
            <person name="Kondoff M.R."/>
            <person name="Kussy B.I."/>
            <person name="Lane M.K."/>
            <person name="Lawler S."/>
            <person name="Leigh B.A."/>
            <person name="Lewis C."/>
            <person name="Lostal L.M."/>
            <person name="Marking D."/>
            <person name="Mancera P.A."/>
            <person name="McClenthan E.C."/>
            <person name="McIntyre E.A."/>
            <person name="Mine J.A."/>
            <person name="Modi S."/>
            <person name="Moore B.D."/>
            <person name="Morgan W.A."/>
            <person name="Nelson K.M."/>
            <person name="Nguyen K.N."/>
            <person name="Ogburn N."/>
            <person name="Parrino D.G."/>
            <person name="Pedapudi A.D."/>
            <person name="Pelham R.P."/>
            <person name="Preece A.M."/>
            <person name="Rampersad E.A."/>
            <person name="Richardson J.C."/>
            <person name="Rodgers C.M."/>
            <person name="Schaffer B.L."/>
            <person name="Sheridan N.E."/>
            <person name="Solone M.R."/>
            <person name="Staley Z.R."/>
            <person name="Tabuchi M."/>
            <person name="Waide R.J."/>
            <person name="Wanjugi P.W."/>
            <person name="Young S."/>
            <person name="Clum A."/>
            <person name="Daum C."/>
            <person name="Huntemann M."/>
            <person name="Ivanova N."/>
            <person name="Kyrpides N."/>
            <person name="Mikhailova N."/>
            <person name="Palaniappan K."/>
            <person name="Pillay M."/>
            <person name="Reddy T.B.K."/>
            <person name="Shapiro N."/>
            <person name="Stamatis D."/>
            <person name="Varghese N."/>
            <person name="Woyke T."/>
            <person name="Boden R."/>
            <person name="Freyermuth S.K."/>
            <person name="Kerfeld C.A."/>
        </authorList>
    </citation>
    <scope>NUCLEOTIDE SEQUENCE [LARGE SCALE GENOMIC DNA]</scope>
    <source>
        <strain evidence="5 6">JR-2</strain>
    </source>
</reference>
<evidence type="ECO:0000313" key="5">
    <source>
        <dbReference type="EMBL" id="QAB14450.1"/>
    </source>
</evidence>
<keyword evidence="1" id="KW-1133">Transmembrane helix</keyword>
<dbReference type="PROSITE" id="PS50887">
    <property type="entry name" value="GGDEF"/>
    <property type="match status" value="1"/>
</dbReference>
<dbReference type="PANTHER" id="PTHR33121">
    <property type="entry name" value="CYCLIC DI-GMP PHOSPHODIESTERASE PDEF"/>
    <property type="match status" value="1"/>
</dbReference>
<dbReference type="GO" id="GO:0016020">
    <property type="term" value="C:membrane"/>
    <property type="evidence" value="ECO:0007669"/>
    <property type="project" value="InterPro"/>
</dbReference>
<dbReference type="EMBL" id="CP035033">
    <property type="protein sequence ID" value="QAB14450.1"/>
    <property type="molecule type" value="Genomic_DNA"/>
</dbReference>
<dbReference type="NCBIfam" id="TIGR00254">
    <property type="entry name" value="GGDEF"/>
    <property type="match status" value="1"/>
</dbReference>
<dbReference type="SUPFAM" id="SSF55073">
    <property type="entry name" value="Nucleotide cyclase"/>
    <property type="match status" value="1"/>
</dbReference>
<dbReference type="Gene3D" id="3.20.20.450">
    <property type="entry name" value="EAL domain"/>
    <property type="match status" value="1"/>
</dbReference>
<sequence>MSLSKQMIIFIASMLVIVLLGTFLLNLNNTRSFLEAQLQSHAQDTATSLGLSLSSVADPEDPSSMETMINAVFDRGYYSHITLIDVDEQLIYERANPQEIEGIPQWFIQLISIKAPDATALIQSGWIPVGTLTVQSHPGYAYIELWKTAINLLIWFGLATLIATGLAIYALKVMLKPLKKMEKQAEAIVRKEYLLQDTLPSTIEFKRVVSAMNAMVHKMKEVFERDAQNAEKLQKMAYQDSVTGMSNRLHFEMNVDALLDDQTEATAGAIFLLRIDGLKELNDRFGYLIGDKLVKMLADKMRAELHSKEALYARLNGTELIAVLPSLAGKNVKAPAEAVQASLPEILAELKADDAPVTLLAGLVDYQPGDQRGQLLSRLDFAISEGHDKQLGVCFYGHEENEVDQHGEAWNDILTSAINEQRFVLFQQSAYDANRQVHDQELLIRLKDTNGHIHSAGYFMPAVAELNLMESIDRLVIELALQHLQKRPQSDLGCLAINLTESVIENDTFQQWLLTILKGVRPNTLAFEMTETMISHNKAQTWPLIEKLKNLSFSFGIDHFGSHFTNMNYLQELRPNYIKLDAAFTKAIERDEQTQNYVSSLCEMCHSLDIQIIAMSVENEAQISAFNELGIQHFQGYYYGAPKPL</sequence>
<dbReference type="KEGG" id="htr:EPV75_01585"/>
<feature type="transmembrane region" description="Helical" evidence="1">
    <location>
        <begin position="7"/>
        <end position="25"/>
    </location>
</feature>
<dbReference type="GO" id="GO:0071111">
    <property type="term" value="F:cyclic-guanylate-specific phosphodiesterase activity"/>
    <property type="evidence" value="ECO:0007669"/>
    <property type="project" value="InterPro"/>
</dbReference>
<feature type="domain" description="EAL" evidence="2">
    <location>
        <begin position="407"/>
        <end position="645"/>
    </location>
</feature>
<dbReference type="PROSITE" id="PS50885">
    <property type="entry name" value="HAMP"/>
    <property type="match status" value="1"/>
</dbReference>
<dbReference type="PROSITE" id="PS50883">
    <property type="entry name" value="EAL"/>
    <property type="match status" value="1"/>
</dbReference>
<dbReference type="SUPFAM" id="SSF141868">
    <property type="entry name" value="EAL domain-like"/>
    <property type="match status" value="1"/>
</dbReference>
<feature type="transmembrane region" description="Helical" evidence="1">
    <location>
        <begin position="152"/>
        <end position="171"/>
    </location>
</feature>
<dbReference type="InterPro" id="IPR043128">
    <property type="entry name" value="Rev_trsase/Diguanyl_cyclase"/>
</dbReference>
<dbReference type="Pfam" id="PF16448">
    <property type="entry name" value="LapD_MoxY_N"/>
    <property type="match status" value="1"/>
</dbReference>
<evidence type="ECO:0000256" key="1">
    <source>
        <dbReference type="SAM" id="Phobius"/>
    </source>
</evidence>
<evidence type="ECO:0000259" key="2">
    <source>
        <dbReference type="PROSITE" id="PS50883"/>
    </source>
</evidence>
<gene>
    <name evidence="5" type="ORF">EPV75_01585</name>
</gene>
<dbReference type="Pfam" id="PF00563">
    <property type="entry name" value="EAL"/>
    <property type="match status" value="1"/>
</dbReference>
<dbReference type="CDD" id="cd01949">
    <property type="entry name" value="GGDEF"/>
    <property type="match status" value="1"/>
</dbReference>
<dbReference type="InterPro" id="IPR000160">
    <property type="entry name" value="GGDEF_dom"/>
</dbReference>
<dbReference type="AlphaFoldDB" id="A0A451G4P4"/>
<dbReference type="GO" id="GO:0007165">
    <property type="term" value="P:signal transduction"/>
    <property type="evidence" value="ECO:0007669"/>
    <property type="project" value="InterPro"/>
</dbReference>
<accession>A0A451G4P4</accession>
<dbReference type="InterPro" id="IPR001633">
    <property type="entry name" value="EAL_dom"/>
</dbReference>
<protein>
    <submittedName>
        <fullName evidence="5">EAL domain-containing protein</fullName>
    </submittedName>
</protein>
<dbReference type="InterPro" id="IPR035919">
    <property type="entry name" value="EAL_sf"/>
</dbReference>